<name>A0A4R3Y8E3_9PROT</name>
<feature type="transmembrane region" description="Helical" evidence="1">
    <location>
        <begin position="112"/>
        <end position="130"/>
    </location>
</feature>
<keyword evidence="2" id="KW-0808">Transferase</keyword>
<dbReference type="AlphaFoldDB" id="A0A4R3Y8E3"/>
<dbReference type="OrthoDB" id="2020414at2"/>
<gene>
    <name evidence="2" type="ORF">EDC63_10477</name>
</gene>
<feature type="transmembrane region" description="Helical" evidence="1">
    <location>
        <begin position="250"/>
        <end position="272"/>
    </location>
</feature>
<accession>A0A4R3Y8E3</accession>
<feature type="transmembrane region" description="Helical" evidence="1">
    <location>
        <begin position="166"/>
        <end position="195"/>
    </location>
</feature>
<feature type="transmembrane region" description="Helical" evidence="1">
    <location>
        <begin position="202"/>
        <end position="224"/>
    </location>
</feature>
<dbReference type="GO" id="GO:0016740">
    <property type="term" value="F:transferase activity"/>
    <property type="evidence" value="ECO:0007669"/>
    <property type="project" value="UniProtKB-KW"/>
</dbReference>
<dbReference type="EMBL" id="SMCO01000004">
    <property type="protein sequence ID" value="TCV88120.1"/>
    <property type="molecule type" value="Genomic_DNA"/>
</dbReference>
<keyword evidence="1" id="KW-1133">Transmembrane helix</keyword>
<keyword evidence="1" id="KW-0812">Transmembrane</keyword>
<keyword evidence="3" id="KW-1185">Reference proteome</keyword>
<keyword evidence="1" id="KW-0472">Membrane</keyword>
<evidence type="ECO:0000256" key="1">
    <source>
        <dbReference type="SAM" id="Phobius"/>
    </source>
</evidence>
<comment type="caution">
    <text evidence="2">The sequence shown here is derived from an EMBL/GenBank/DDBJ whole genome shotgun (WGS) entry which is preliminary data.</text>
</comment>
<feature type="transmembrane region" description="Helical" evidence="1">
    <location>
        <begin position="65"/>
        <end position="83"/>
    </location>
</feature>
<organism evidence="2 3">
    <name type="scientific">Sulfurirhabdus autotrophica</name>
    <dbReference type="NCBI Taxonomy" id="1706046"/>
    <lineage>
        <taxon>Bacteria</taxon>
        <taxon>Pseudomonadati</taxon>
        <taxon>Pseudomonadota</taxon>
        <taxon>Betaproteobacteria</taxon>
        <taxon>Nitrosomonadales</taxon>
        <taxon>Sulfuricellaceae</taxon>
        <taxon>Sulfurirhabdus</taxon>
    </lineage>
</organism>
<feature type="transmembrane region" description="Helical" evidence="1">
    <location>
        <begin position="303"/>
        <end position="323"/>
    </location>
</feature>
<protein>
    <submittedName>
        <fullName evidence="2">Arabinofuranosyltransferase</fullName>
    </submittedName>
</protein>
<sequence>MIKSRESQYTSEDDLLRFTLWGLFVLFAEVLLRTAWICDDAYISFRTIDNVVNGYGLTWNVTERVQTYTNVLWTLLLAIPYYFIRDIYLISITSSILLSLWSVWIVARSLPVSPAAGLIALALVISSKAFMDYSTSGLENPLSHVLLALFYWIFLTRNLASSRWLFLLSLIAGFAVLNRMDSSLLYAPALIFVLFRHLSWRTLALLFAGFVPFLLWEIFSLIYYGSLVPNTAFAKLGTGVWALKLLEQGLGYLMGSLSADPVTLITILLATLGIAVFRAWHLLPLLAGILLYMVYALKVGGDFMGGRFLSVPFLASVIILIRLPVMKSLTLAEATAPSLVLMAIGLLSATPNLLSDEDYGRGPSQRAWYGYDVSDTRADYYWRTGLLRQNRNRLDEGKPATGFFPKDYKNLALNADGERTPIVHGGIGLLGFHAGPKAYIVDAVALSDPFLARLPAIREDWRMGHFRRPLPLGYIESLKSGKNQIENPDLAKLYDLVSLQTRAPLFDSSRWHAIFELNLGGWQHLAAAGYPAALENKMVISLDRVTKANPEGTLYYHANFNYTTRSVDVLLGEIKHAQHVEITLGHAHEYTFAFMREGKILTQVRIPLYPAPLGALKSHLIDVPQNVIKFGYDSIRITAEDNKTQWERFYSLGHVKLIGSL</sequence>
<reference evidence="2 3" key="1">
    <citation type="submission" date="2019-03" db="EMBL/GenBank/DDBJ databases">
        <title>Genomic Encyclopedia of Type Strains, Phase IV (KMG-IV): sequencing the most valuable type-strain genomes for metagenomic binning, comparative biology and taxonomic classification.</title>
        <authorList>
            <person name="Goeker M."/>
        </authorList>
    </citation>
    <scope>NUCLEOTIDE SEQUENCE [LARGE SCALE GENOMIC DNA]</scope>
    <source>
        <strain evidence="2 3">DSM 100309</strain>
    </source>
</reference>
<feature type="transmembrane region" description="Helical" evidence="1">
    <location>
        <begin position="142"/>
        <end position="160"/>
    </location>
</feature>
<dbReference type="RefSeq" id="WP_124945753.1">
    <property type="nucleotide sequence ID" value="NZ_BHVT01000019.1"/>
</dbReference>
<feature type="transmembrane region" description="Helical" evidence="1">
    <location>
        <begin position="20"/>
        <end position="45"/>
    </location>
</feature>
<evidence type="ECO:0000313" key="2">
    <source>
        <dbReference type="EMBL" id="TCV88120.1"/>
    </source>
</evidence>
<proteinExistence type="predicted"/>
<evidence type="ECO:0000313" key="3">
    <source>
        <dbReference type="Proteomes" id="UP000295367"/>
    </source>
</evidence>
<dbReference type="Proteomes" id="UP000295367">
    <property type="component" value="Unassembled WGS sequence"/>
</dbReference>
<feature type="transmembrane region" description="Helical" evidence="1">
    <location>
        <begin position="279"/>
        <end position="297"/>
    </location>
</feature>